<sequence length="173" mass="20245">FPLLFLPIELIVKIFSFLSLKDRLKLRVNRQLHEIEKDEKWKFHELNVSSQVGEKPPKRKDSVYMTLSNPSSPEIYLDGLKKIVENCLFKVIHINISNSTFIDLFHFVGRIKSTEFRLWIQVNDKDSLMRNDLLTRNGMEGIMEGRSCVAFMNPFMNPIPSLTLQFLIEICEV</sequence>
<comment type="caution">
    <text evidence="2">The sequence shown here is derived from an EMBL/GenBank/DDBJ whole genome shotgun (WGS) entry which is preliminary data.</text>
</comment>
<accession>A0AAV5U3F0</accession>
<gene>
    <name evidence="2" type="ORF">PENTCL1PPCAC_23097</name>
</gene>
<name>A0AAV5U3F0_9BILA</name>
<dbReference type="AlphaFoldDB" id="A0AAV5U3F0"/>
<evidence type="ECO:0000313" key="3">
    <source>
        <dbReference type="Proteomes" id="UP001432027"/>
    </source>
</evidence>
<protein>
    <recommendedName>
        <fullName evidence="1">F-box domain-containing protein</fullName>
    </recommendedName>
</protein>
<reference evidence="2" key="1">
    <citation type="submission" date="2023-10" db="EMBL/GenBank/DDBJ databases">
        <title>Genome assembly of Pristionchus species.</title>
        <authorList>
            <person name="Yoshida K."/>
            <person name="Sommer R.J."/>
        </authorList>
    </citation>
    <scope>NUCLEOTIDE SEQUENCE</scope>
    <source>
        <strain evidence="2">RS0144</strain>
    </source>
</reference>
<dbReference type="CDD" id="cd09917">
    <property type="entry name" value="F-box_SF"/>
    <property type="match status" value="1"/>
</dbReference>
<dbReference type="SMART" id="SM00256">
    <property type="entry name" value="FBOX"/>
    <property type="match status" value="1"/>
</dbReference>
<keyword evidence="3" id="KW-1185">Reference proteome</keyword>
<feature type="domain" description="F-box" evidence="1">
    <location>
        <begin position="1"/>
        <end position="44"/>
    </location>
</feature>
<feature type="non-terminal residue" evidence="2">
    <location>
        <position position="1"/>
    </location>
</feature>
<dbReference type="PROSITE" id="PS50181">
    <property type="entry name" value="FBOX"/>
    <property type="match status" value="1"/>
</dbReference>
<dbReference type="EMBL" id="BTSX01000005">
    <property type="protein sequence ID" value="GMT00923.1"/>
    <property type="molecule type" value="Genomic_DNA"/>
</dbReference>
<feature type="non-terminal residue" evidence="2">
    <location>
        <position position="173"/>
    </location>
</feature>
<evidence type="ECO:0000259" key="1">
    <source>
        <dbReference type="PROSITE" id="PS50181"/>
    </source>
</evidence>
<proteinExistence type="predicted"/>
<organism evidence="2 3">
    <name type="scientific">Pristionchus entomophagus</name>
    <dbReference type="NCBI Taxonomy" id="358040"/>
    <lineage>
        <taxon>Eukaryota</taxon>
        <taxon>Metazoa</taxon>
        <taxon>Ecdysozoa</taxon>
        <taxon>Nematoda</taxon>
        <taxon>Chromadorea</taxon>
        <taxon>Rhabditida</taxon>
        <taxon>Rhabditina</taxon>
        <taxon>Diplogasteromorpha</taxon>
        <taxon>Diplogasteroidea</taxon>
        <taxon>Neodiplogasteridae</taxon>
        <taxon>Pristionchus</taxon>
    </lineage>
</organism>
<dbReference type="Proteomes" id="UP001432027">
    <property type="component" value="Unassembled WGS sequence"/>
</dbReference>
<dbReference type="InterPro" id="IPR036047">
    <property type="entry name" value="F-box-like_dom_sf"/>
</dbReference>
<dbReference type="InterPro" id="IPR001810">
    <property type="entry name" value="F-box_dom"/>
</dbReference>
<dbReference type="Pfam" id="PF12937">
    <property type="entry name" value="F-box-like"/>
    <property type="match status" value="1"/>
</dbReference>
<dbReference type="SUPFAM" id="SSF81383">
    <property type="entry name" value="F-box domain"/>
    <property type="match status" value="1"/>
</dbReference>
<evidence type="ECO:0000313" key="2">
    <source>
        <dbReference type="EMBL" id="GMT00923.1"/>
    </source>
</evidence>